<dbReference type="AlphaFoldDB" id="A0A2Z4XZJ5"/>
<evidence type="ECO:0000256" key="6">
    <source>
        <dbReference type="ARBA" id="ARBA00023239"/>
    </source>
</evidence>
<dbReference type="Proteomes" id="UP000681131">
    <property type="component" value="Chromosome"/>
</dbReference>
<dbReference type="InterPro" id="IPR009010">
    <property type="entry name" value="Asp_de-COase-like_dom_sf"/>
</dbReference>
<dbReference type="Proteomes" id="UP000251120">
    <property type="component" value="Chromosome"/>
</dbReference>
<dbReference type="SUPFAM" id="SSF50692">
    <property type="entry name" value="ADC-like"/>
    <property type="match status" value="1"/>
</dbReference>
<evidence type="ECO:0000256" key="3">
    <source>
        <dbReference type="ARBA" id="ARBA00022793"/>
    </source>
</evidence>
<evidence type="ECO:0000256" key="13">
    <source>
        <dbReference type="PIRSR" id="PIRSR006246-5"/>
    </source>
</evidence>
<feature type="modified residue" description="Pyruvic acid (Ser)" evidence="9 12">
    <location>
        <position position="25"/>
    </location>
</feature>
<keyword evidence="4 9" id="KW-0068">Autocatalytic cleavage</keyword>
<dbReference type="PIRSF" id="PIRSF006246">
    <property type="entry name" value="Asp_decarbox"/>
    <property type="match status" value="1"/>
</dbReference>
<comment type="catalytic activity">
    <reaction evidence="9">
        <text>L-aspartate + H(+) = beta-alanine + CO2</text>
        <dbReference type="Rhea" id="RHEA:19497"/>
        <dbReference type="ChEBI" id="CHEBI:15378"/>
        <dbReference type="ChEBI" id="CHEBI:16526"/>
        <dbReference type="ChEBI" id="CHEBI:29991"/>
        <dbReference type="ChEBI" id="CHEBI:57966"/>
        <dbReference type="EC" id="4.1.1.11"/>
    </reaction>
</comment>
<dbReference type="OrthoDB" id="9803983at2"/>
<name>A0A2Z4XZJ5_9GAMM</name>
<evidence type="ECO:0000256" key="9">
    <source>
        <dbReference type="HAMAP-Rule" id="MF_00446"/>
    </source>
</evidence>
<evidence type="ECO:0000313" key="16">
    <source>
        <dbReference type="Proteomes" id="UP000251120"/>
    </source>
</evidence>
<evidence type="ECO:0000256" key="10">
    <source>
        <dbReference type="PIRSR" id="PIRSR006246-1"/>
    </source>
</evidence>
<feature type="active site" description="Proton donor" evidence="9 10">
    <location>
        <position position="58"/>
    </location>
</feature>
<feature type="chain" id="PRO_5016489351" description="Aspartate 1-decarboxylase beta chain" evidence="9 13">
    <location>
        <begin position="1"/>
        <end position="24"/>
    </location>
</feature>
<feature type="chain" id="PRO_5016489350" description="Aspartate 1-decarboxylase alpha chain" evidence="9 13">
    <location>
        <begin position="25"/>
        <end position="128"/>
    </location>
</feature>
<comment type="function">
    <text evidence="9">Catalyzes the pyruvoyl-dependent decarboxylation of aspartate to produce beta-alanine.</text>
</comment>
<keyword evidence="1 9" id="KW-0963">Cytoplasm</keyword>
<dbReference type="Pfam" id="PF02261">
    <property type="entry name" value="Asp_decarbox"/>
    <property type="match status" value="1"/>
</dbReference>
<feature type="active site" description="Schiff-base intermediate with substrate; via pyruvic acid" evidence="9 10">
    <location>
        <position position="25"/>
    </location>
</feature>
<proteinExistence type="inferred from homology"/>
<dbReference type="GO" id="GO:0006523">
    <property type="term" value="P:alanine biosynthetic process"/>
    <property type="evidence" value="ECO:0007669"/>
    <property type="project" value="InterPro"/>
</dbReference>
<evidence type="ECO:0000313" key="14">
    <source>
        <dbReference type="EMBL" id="AXA33853.1"/>
    </source>
</evidence>
<gene>
    <name evidence="9" type="primary">panD</name>
    <name evidence="14" type="ORF">CDH04_05215</name>
    <name evidence="15" type="ORF">FZC43_05220</name>
</gene>
<comment type="PTM">
    <text evidence="9 12">Is synthesized initially as an inactive proenzyme, which is activated by self-cleavage at a specific serine bond to produce a beta-subunit with a hydroxyl group at its C-terminus and an alpha-subunit with a pyruvoyl group at its N-terminus.</text>
</comment>
<dbReference type="EC" id="4.1.1.11" evidence="9"/>
<evidence type="ECO:0000256" key="1">
    <source>
        <dbReference type="ARBA" id="ARBA00022490"/>
    </source>
</evidence>
<evidence type="ECO:0000256" key="7">
    <source>
        <dbReference type="ARBA" id="ARBA00023270"/>
    </source>
</evidence>
<reference evidence="14 16" key="1">
    <citation type="submission" date="2017-06" db="EMBL/GenBank/DDBJ databases">
        <title>Complete genome of Francisella adeliensis.</title>
        <authorList>
            <person name="Vallesi A."/>
            <person name="Sjodin A."/>
        </authorList>
    </citation>
    <scope>NUCLEOTIDE SEQUENCE [LARGE SCALE GENOMIC DNA]</scope>
    <source>
        <strain evidence="14 16">FDC440</strain>
    </source>
</reference>
<dbReference type="KEGG" id="fad:CDH04_05215"/>
<accession>A0A2Z4XZJ5</accession>
<evidence type="ECO:0000256" key="8">
    <source>
        <dbReference type="ARBA" id="ARBA00023317"/>
    </source>
</evidence>
<keyword evidence="5 9" id="KW-0865">Zymogen</keyword>
<dbReference type="GO" id="GO:0005829">
    <property type="term" value="C:cytosol"/>
    <property type="evidence" value="ECO:0007669"/>
    <property type="project" value="TreeGrafter"/>
</dbReference>
<feature type="binding site" evidence="9 11">
    <location>
        <begin position="71"/>
        <end position="73"/>
    </location>
    <ligand>
        <name>substrate</name>
    </ligand>
</feature>
<keyword evidence="2 9" id="KW-0566">Pantothenate biosynthesis</keyword>
<feature type="binding site" evidence="9 11">
    <location>
        <position position="57"/>
    </location>
    <ligand>
        <name>substrate</name>
    </ligand>
</feature>
<evidence type="ECO:0000313" key="15">
    <source>
        <dbReference type="EMBL" id="QIW12090.1"/>
    </source>
</evidence>
<dbReference type="Gene3D" id="2.40.40.20">
    <property type="match status" value="1"/>
</dbReference>
<reference evidence="15 17" key="2">
    <citation type="submission" date="2019-08" db="EMBL/GenBank/DDBJ databases">
        <title>Complete genome sequences of Francisella adeliensis (FSC1325 and FSC1326).</title>
        <authorList>
            <person name="Ohrman C."/>
            <person name="Uneklint I."/>
            <person name="Vallesi A."/>
            <person name="Karlsson L."/>
            <person name="Sjodin A."/>
        </authorList>
    </citation>
    <scope>NUCLEOTIDE SEQUENCE [LARGE SCALE GENOMIC DNA]</scope>
    <source>
        <strain evidence="15 17">FSC1325</strain>
    </source>
</reference>
<keyword evidence="17" id="KW-1185">Reference proteome</keyword>
<protein>
    <recommendedName>
        <fullName evidence="9">Aspartate 1-decarboxylase</fullName>
        <ecNumber evidence="9">4.1.1.11</ecNumber>
    </recommendedName>
    <alternativeName>
        <fullName evidence="9">Aspartate alpha-decarboxylase</fullName>
    </alternativeName>
    <component>
        <recommendedName>
            <fullName evidence="9">Aspartate 1-decarboxylase beta chain</fullName>
        </recommendedName>
    </component>
    <component>
        <recommendedName>
            <fullName evidence="9">Aspartate 1-decarboxylase alpha chain</fullName>
        </recommendedName>
    </component>
</protein>
<dbReference type="GO" id="GO:0004068">
    <property type="term" value="F:aspartate 1-decarboxylase activity"/>
    <property type="evidence" value="ECO:0007669"/>
    <property type="project" value="UniProtKB-UniRule"/>
</dbReference>
<dbReference type="HAMAP" id="MF_00446">
    <property type="entry name" value="PanD"/>
    <property type="match status" value="1"/>
</dbReference>
<evidence type="ECO:0000256" key="11">
    <source>
        <dbReference type="PIRSR" id="PIRSR006246-2"/>
    </source>
</evidence>
<dbReference type="EMBL" id="CP021781">
    <property type="protein sequence ID" value="AXA33853.1"/>
    <property type="molecule type" value="Genomic_DNA"/>
</dbReference>
<dbReference type="UniPathway" id="UPA00028">
    <property type="reaction ID" value="UER00002"/>
</dbReference>
<comment type="cofactor">
    <cofactor evidence="9 10">
        <name>pyruvate</name>
        <dbReference type="ChEBI" id="CHEBI:15361"/>
    </cofactor>
    <text evidence="9 10">Binds 1 pyruvoyl group covalently per subunit.</text>
</comment>
<dbReference type="GO" id="GO:0015940">
    <property type="term" value="P:pantothenate biosynthetic process"/>
    <property type="evidence" value="ECO:0007669"/>
    <property type="project" value="UniProtKB-UniRule"/>
</dbReference>
<keyword evidence="8 9" id="KW-0670">Pyruvate</keyword>
<comment type="pathway">
    <text evidence="9">Cofactor biosynthesis; (R)-pantothenate biosynthesis; beta-alanine from L-aspartate: step 1/1.</text>
</comment>
<dbReference type="InterPro" id="IPR003190">
    <property type="entry name" value="Asp_decarbox"/>
</dbReference>
<evidence type="ECO:0000256" key="4">
    <source>
        <dbReference type="ARBA" id="ARBA00022813"/>
    </source>
</evidence>
<evidence type="ECO:0000256" key="12">
    <source>
        <dbReference type="PIRSR" id="PIRSR006246-3"/>
    </source>
</evidence>
<dbReference type="PANTHER" id="PTHR21012:SF0">
    <property type="entry name" value="ASPARTATE 1-DECARBOXYLASE"/>
    <property type="match status" value="1"/>
</dbReference>
<organism evidence="14 16">
    <name type="scientific">Francisella adeliensis</name>
    <dbReference type="NCBI Taxonomy" id="2007306"/>
    <lineage>
        <taxon>Bacteria</taxon>
        <taxon>Pseudomonadati</taxon>
        <taxon>Pseudomonadota</taxon>
        <taxon>Gammaproteobacteria</taxon>
        <taxon>Thiotrichales</taxon>
        <taxon>Francisellaceae</taxon>
        <taxon>Francisella</taxon>
    </lineage>
</organism>
<comment type="subunit">
    <text evidence="9">Heterooctamer of four alpha and four beta subunits.</text>
</comment>
<keyword evidence="3 9" id="KW-0210">Decarboxylase</keyword>
<dbReference type="EMBL" id="CP043424">
    <property type="protein sequence ID" value="QIW12090.1"/>
    <property type="molecule type" value="Genomic_DNA"/>
</dbReference>
<dbReference type="PANTHER" id="PTHR21012">
    <property type="entry name" value="ASPARTATE 1-DECARBOXYLASE"/>
    <property type="match status" value="1"/>
</dbReference>
<evidence type="ECO:0000256" key="5">
    <source>
        <dbReference type="ARBA" id="ARBA00023145"/>
    </source>
</evidence>
<keyword evidence="6 9" id="KW-0456">Lyase</keyword>
<dbReference type="NCBIfam" id="TIGR00223">
    <property type="entry name" value="panD"/>
    <property type="match status" value="1"/>
</dbReference>
<evidence type="ECO:0000256" key="2">
    <source>
        <dbReference type="ARBA" id="ARBA00022655"/>
    </source>
</evidence>
<keyword evidence="7 9" id="KW-0704">Schiff base</keyword>
<evidence type="ECO:0000313" key="17">
    <source>
        <dbReference type="Proteomes" id="UP000681131"/>
    </source>
</evidence>
<comment type="subcellular location">
    <subcellularLocation>
        <location evidence="9">Cytoplasm</location>
    </subcellularLocation>
</comment>
<comment type="similarity">
    <text evidence="9">Belongs to the PanD family.</text>
</comment>
<dbReference type="CDD" id="cd06919">
    <property type="entry name" value="Asp_decarbox"/>
    <property type="match status" value="1"/>
</dbReference>
<sequence length="128" mass="14250">MKRTMLKSKIHMATITEANLNYYGSISIDKNLCEQADLLPFEKVEIYNCNNGSRFATYVILGEKGEMCVNGAAARHVQKGDVIIVASYASYKAKALENHNPKLVFVDEANEIKEIKGYIDSSINKKAS</sequence>